<keyword evidence="1" id="KW-0346">Stress response</keyword>
<keyword evidence="5" id="KW-1185">Reference proteome</keyword>
<protein>
    <recommendedName>
        <fullName evidence="3">SHSP domain-containing protein</fullName>
    </recommendedName>
</protein>
<dbReference type="Proteomes" id="UP000015105">
    <property type="component" value="Chromosome 4D"/>
</dbReference>
<dbReference type="EnsemblPlants" id="AET4Gv20114000.1">
    <property type="protein sequence ID" value="AET4Gv20114000.1"/>
    <property type="gene ID" value="AET4Gv20114000"/>
</dbReference>
<organism evidence="4 5">
    <name type="scientific">Aegilops tauschii subsp. strangulata</name>
    <name type="common">Goatgrass</name>
    <dbReference type="NCBI Taxonomy" id="200361"/>
    <lineage>
        <taxon>Eukaryota</taxon>
        <taxon>Viridiplantae</taxon>
        <taxon>Streptophyta</taxon>
        <taxon>Embryophyta</taxon>
        <taxon>Tracheophyta</taxon>
        <taxon>Spermatophyta</taxon>
        <taxon>Magnoliopsida</taxon>
        <taxon>Liliopsida</taxon>
        <taxon>Poales</taxon>
        <taxon>Poaceae</taxon>
        <taxon>BOP clade</taxon>
        <taxon>Pooideae</taxon>
        <taxon>Triticodae</taxon>
        <taxon>Triticeae</taxon>
        <taxon>Triticinae</taxon>
        <taxon>Aegilops</taxon>
    </lineage>
</organism>
<sequence>MAFPSAPGAASSHTSSSDTVTFAGPHINKKETLKAHVFNTDVPGLKKEKVKDDNVLQIRGERSKEKEEEKMDTWHHVENRIHLQHFTQFYPIP</sequence>
<evidence type="ECO:0000313" key="4">
    <source>
        <dbReference type="EnsemblPlants" id="AET4Gv20114000.1"/>
    </source>
</evidence>
<reference evidence="4" key="5">
    <citation type="journal article" date="2021" name="G3 (Bethesda)">
        <title>Aegilops tauschii genome assembly Aet v5.0 features greater sequence contiguity and improved annotation.</title>
        <authorList>
            <person name="Wang L."/>
            <person name="Zhu T."/>
            <person name="Rodriguez J.C."/>
            <person name="Deal K.R."/>
            <person name="Dubcovsky J."/>
            <person name="McGuire P.E."/>
            <person name="Lux T."/>
            <person name="Spannagl M."/>
            <person name="Mayer K.F.X."/>
            <person name="Baldrich P."/>
            <person name="Meyers B.C."/>
            <person name="Huo N."/>
            <person name="Gu Y.Q."/>
            <person name="Zhou H."/>
            <person name="Devos K.M."/>
            <person name="Bennetzen J.L."/>
            <person name="Unver T."/>
            <person name="Budak H."/>
            <person name="Gulick P.J."/>
            <person name="Galiba G."/>
            <person name="Kalapos B."/>
            <person name="Nelson D.R."/>
            <person name="Li P."/>
            <person name="You F.M."/>
            <person name="Luo M.C."/>
            <person name="Dvorak J."/>
        </authorList>
    </citation>
    <scope>NUCLEOTIDE SEQUENCE [LARGE SCALE GENOMIC DNA]</scope>
    <source>
        <strain evidence="4">cv. AL8/78</strain>
    </source>
</reference>
<evidence type="ECO:0000259" key="3">
    <source>
        <dbReference type="Pfam" id="PF00011"/>
    </source>
</evidence>
<dbReference type="InterPro" id="IPR031107">
    <property type="entry name" value="Small_HSP"/>
</dbReference>
<feature type="domain" description="SHSP" evidence="3">
    <location>
        <begin position="30"/>
        <end position="88"/>
    </location>
</feature>
<reference evidence="4" key="3">
    <citation type="journal article" date="2017" name="Nature">
        <title>Genome sequence of the progenitor of the wheat D genome Aegilops tauschii.</title>
        <authorList>
            <person name="Luo M.C."/>
            <person name="Gu Y.Q."/>
            <person name="Puiu D."/>
            <person name="Wang H."/>
            <person name="Twardziok S.O."/>
            <person name="Deal K.R."/>
            <person name="Huo N."/>
            <person name="Zhu T."/>
            <person name="Wang L."/>
            <person name="Wang Y."/>
            <person name="McGuire P.E."/>
            <person name="Liu S."/>
            <person name="Long H."/>
            <person name="Ramasamy R.K."/>
            <person name="Rodriguez J.C."/>
            <person name="Van S.L."/>
            <person name="Yuan L."/>
            <person name="Wang Z."/>
            <person name="Xia Z."/>
            <person name="Xiao L."/>
            <person name="Anderson O.D."/>
            <person name="Ouyang S."/>
            <person name="Liang Y."/>
            <person name="Zimin A.V."/>
            <person name="Pertea G."/>
            <person name="Qi P."/>
            <person name="Bennetzen J.L."/>
            <person name="Dai X."/>
            <person name="Dawson M.W."/>
            <person name="Muller H.G."/>
            <person name="Kugler K."/>
            <person name="Rivarola-Duarte L."/>
            <person name="Spannagl M."/>
            <person name="Mayer K.F.X."/>
            <person name="Lu F.H."/>
            <person name="Bevan M.W."/>
            <person name="Leroy P."/>
            <person name="Li P."/>
            <person name="You F.M."/>
            <person name="Sun Q."/>
            <person name="Liu Z."/>
            <person name="Lyons E."/>
            <person name="Wicker T."/>
            <person name="Salzberg S.L."/>
            <person name="Devos K.M."/>
            <person name="Dvorak J."/>
        </authorList>
    </citation>
    <scope>NUCLEOTIDE SEQUENCE [LARGE SCALE GENOMIC DNA]</scope>
    <source>
        <strain evidence="4">cv. AL8/78</strain>
    </source>
</reference>
<reference evidence="4" key="4">
    <citation type="submission" date="2019-03" db="UniProtKB">
        <authorList>
            <consortium name="EnsemblPlants"/>
        </authorList>
    </citation>
    <scope>IDENTIFICATION</scope>
</reference>
<dbReference type="InterPro" id="IPR008978">
    <property type="entry name" value="HSP20-like_chaperone"/>
</dbReference>
<dbReference type="InterPro" id="IPR002068">
    <property type="entry name" value="A-crystallin/Hsp20_dom"/>
</dbReference>
<dbReference type="Gramene" id="AET4Gv20114000.1">
    <property type="protein sequence ID" value="AET4Gv20114000.1"/>
    <property type="gene ID" value="AET4Gv20114000"/>
</dbReference>
<reference evidence="5" key="2">
    <citation type="journal article" date="2017" name="Nat. Plants">
        <title>The Aegilops tauschii genome reveals multiple impacts of transposons.</title>
        <authorList>
            <person name="Zhao G."/>
            <person name="Zou C."/>
            <person name="Li K."/>
            <person name="Wang K."/>
            <person name="Li T."/>
            <person name="Gao L."/>
            <person name="Zhang X."/>
            <person name="Wang H."/>
            <person name="Yang Z."/>
            <person name="Liu X."/>
            <person name="Jiang W."/>
            <person name="Mao L."/>
            <person name="Kong X."/>
            <person name="Jiao Y."/>
            <person name="Jia J."/>
        </authorList>
    </citation>
    <scope>NUCLEOTIDE SEQUENCE [LARGE SCALE GENOMIC DNA]</scope>
    <source>
        <strain evidence="5">cv. AL8/78</strain>
    </source>
</reference>
<feature type="compositionally biased region" description="Polar residues" evidence="2">
    <location>
        <begin position="11"/>
        <end position="20"/>
    </location>
</feature>
<evidence type="ECO:0000256" key="2">
    <source>
        <dbReference type="SAM" id="MobiDB-lite"/>
    </source>
</evidence>
<dbReference type="SUPFAM" id="SSF49764">
    <property type="entry name" value="HSP20-like chaperones"/>
    <property type="match status" value="1"/>
</dbReference>
<evidence type="ECO:0000313" key="5">
    <source>
        <dbReference type="Proteomes" id="UP000015105"/>
    </source>
</evidence>
<dbReference type="STRING" id="200361.A0A453H967"/>
<proteinExistence type="predicted"/>
<evidence type="ECO:0000256" key="1">
    <source>
        <dbReference type="ARBA" id="ARBA00023016"/>
    </source>
</evidence>
<accession>A0A453H967</accession>
<feature type="region of interest" description="Disordered" evidence="2">
    <location>
        <begin position="1"/>
        <end position="23"/>
    </location>
</feature>
<reference evidence="5" key="1">
    <citation type="journal article" date="2014" name="Science">
        <title>Ancient hybridizations among the ancestral genomes of bread wheat.</title>
        <authorList>
            <consortium name="International Wheat Genome Sequencing Consortium,"/>
            <person name="Marcussen T."/>
            <person name="Sandve S.R."/>
            <person name="Heier L."/>
            <person name="Spannagl M."/>
            <person name="Pfeifer M."/>
            <person name="Jakobsen K.S."/>
            <person name="Wulff B.B."/>
            <person name="Steuernagel B."/>
            <person name="Mayer K.F."/>
            <person name="Olsen O.A."/>
        </authorList>
    </citation>
    <scope>NUCLEOTIDE SEQUENCE [LARGE SCALE GENOMIC DNA]</scope>
    <source>
        <strain evidence="5">cv. AL8/78</strain>
    </source>
</reference>
<dbReference type="Gene3D" id="2.60.40.790">
    <property type="match status" value="1"/>
</dbReference>
<dbReference type="Pfam" id="PF00011">
    <property type="entry name" value="HSP20"/>
    <property type="match status" value="1"/>
</dbReference>
<name>A0A453H967_AEGTS</name>
<dbReference type="AlphaFoldDB" id="A0A453H967"/>
<dbReference type="PANTHER" id="PTHR11527">
    <property type="entry name" value="HEAT-SHOCK PROTEIN 20 FAMILY MEMBER"/>
    <property type="match status" value="1"/>
</dbReference>